<dbReference type="Proteomes" id="UP000812966">
    <property type="component" value="Unassembled WGS sequence"/>
</dbReference>
<name>A0A8K0JIU9_9TREE</name>
<keyword evidence="2" id="KW-0472">Membrane</keyword>
<proteinExistence type="predicted"/>
<keyword evidence="4" id="KW-1185">Reference proteome</keyword>
<feature type="transmembrane region" description="Helical" evidence="2">
    <location>
        <begin position="290"/>
        <end position="309"/>
    </location>
</feature>
<feature type="compositionally biased region" description="Basic and acidic residues" evidence="1">
    <location>
        <begin position="204"/>
        <end position="220"/>
    </location>
</feature>
<accession>A0A8K0JIU9</accession>
<sequence length="373" mass="41512">MPPPPSSTPKITTTLEPPPPRPSPRRRFIEFHEQPYTPAFIRQPIQDMLTLAWTNRFPGLQRRAPAEMVVGVLERVLAEPREAFKKGGAGKGKERGDRGGGDDLEGMTVVDFCSGAGGPIQTIERIMNPTGSLYYVEEGVDATDSPRDLVELGVGGGGQRSRGRGEGGKRAEDSGGAVSTNTSTSTSTRRRTGNTSNTTTTNKNKNDNEDTPSNRHSSDRRSKRQRHFRTFFLAFHHFDEDMAVRVLKDAMEGGDGIGIFELQKFDLGSLLTITGLWPLTWIYTPWLRPSLLTLIFTYLIPIVPFILVLDGYVSAYRSREFEHIRYLAKIAHDQLVLDGKTPRGGEPWVWEEGSETHTWPGGKAYWVVGKRAD</sequence>
<organism evidence="3 4">
    <name type="scientific">Filobasidium floriforme</name>
    <dbReference type="NCBI Taxonomy" id="5210"/>
    <lineage>
        <taxon>Eukaryota</taxon>
        <taxon>Fungi</taxon>
        <taxon>Dikarya</taxon>
        <taxon>Basidiomycota</taxon>
        <taxon>Agaricomycotina</taxon>
        <taxon>Tremellomycetes</taxon>
        <taxon>Filobasidiales</taxon>
        <taxon>Filobasidiaceae</taxon>
        <taxon>Filobasidium</taxon>
    </lineage>
</organism>
<feature type="region of interest" description="Disordered" evidence="1">
    <location>
        <begin position="1"/>
        <end position="26"/>
    </location>
</feature>
<evidence type="ECO:0000256" key="2">
    <source>
        <dbReference type="SAM" id="Phobius"/>
    </source>
</evidence>
<evidence type="ECO:0000313" key="4">
    <source>
        <dbReference type="Proteomes" id="UP000812966"/>
    </source>
</evidence>
<feature type="region of interest" description="Disordered" evidence="1">
    <location>
        <begin position="85"/>
        <end position="105"/>
    </location>
</feature>
<dbReference type="EMBL" id="JABELV010000121">
    <property type="protein sequence ID" value="KAG7530337.1"/>
    <property type="molecule type" value="Genomic_DNA"/>
</dbReference>
<feature type="region of interest" description="Disordered" evidence="1">
    <location>
        <begin position="146"/>
        <end position="223"/>
    </location>
</feature>
<keyword evidence="2" id="KW-1133">Transmembrane helix</keyword>
<reference evidence="3" key="1">
    <citation type="submission" date="2020-04" db="EMBL/GenBank/DDBJ databases">
        <title>Analysis of mating type loci in Filobasidium floriforme.</title>
        <authorList>
            <person name="Nowrousian M."/>
        </authorList>
    </citation>
    <scope>NUCLEOTIDE SEQUENCE</scope>
    <source>
        <strain evidence="3">CBS 6242</strain>
    </source>
</reference>
<feature type="compositionally biased region" description="Low complexity" evidence="1">
    <location>
        <begin position="179"/>
        <end position="203"/>
    </location>
</feature>
<feature type="compositionally biased region" description="Basic and acidic residues" evidence="1">
    <location>
        <begin position="85"/>
        <end position="101"/>
    </location>
</feature>
<evidence type="ECO:0000256" key="1">
    <source>
        <dbReference type="SAM" id="MobiDB-lite"/>
    </source>
</evidence>
<evidence type="ECO:0000313" key="3">
    <source>
        <dbReference type="EMBL" id="KAG7530337.1"/>
    </source>
</evidence>
<dbReference type="AlphaFoldDB" id="A0A8K0JIU9"/>
<feature type="compositionally biased region" description="Basic and acidic residues" evidence="1">
    <location>
        <begin position="163"/>
        <end position="173"/>
    </location>
</feature>
<protein>
    <submittedName>
        <fullName evidence="3">Uncharacterized protein</fullName>
    </submittedName>
</protein>
<keyword evidence="2" id="KW-0812">Transmembrane</keyword>
<comment type="caution">
    <text evidence="3">The sequence shown here is derived from an EMBL/GenBank/DDBJ whole genome shotgun (WGS) entry which is preliminary data.</text>
</comment>
<gene>
    <name evidence="3" type="ORF">FFLO_05109</name>
</gene>